<dbReference type="OrthoDB" id="2433584at2"/>
<evidence type="ECO:0000313" key="2">
    <source>
        <dbReference type="EMBL" id="PYI56520.1"/>
    </source>
</evidence>
<dbReference type="EMBL" id="QJVJ01000002">
    <property type="protein sequence ID" value="PYI56520.1"/>
    <property type="molecule type" value="Genomic_DNA"/>
</dbReference>
<evidence type="ECO:0000313" key="3">
    <source>
        <dbReference type="Proteomes" id="UP000247476"/>
    </source>
</evidence>
<evidence type="ECO:0000256" key="1">
    <source>
        <dbReference type="SAM" id="MobiDB-lite"/>
    </source>
</evidence>
<dbReference type="RefSeq" id="WP_110839047.1">
    <property type="nucleotide sequence ID" value="NZ_QJVJ01000002.1"/>
</dbReference>
<dbReference type="AlphaFoldDB" id="A0A2V5KMR9"/>
<organism evidence="2 3">
    <name type="scientific">Paenibacillus flagellatus</name>
    <dbReference type="NCBI Taxonomy" id="2211139"/>
    <lineage>
        <taxon>Bacteria</taxon>
        <taxon>Bacillati</taxon>
        <taxon>Bacillota</taxon>
        <taxon>Bacilli</taxon>
        <taxon>Bacillales</taxon>
        <taxon>Paenibacillaceae</taxon>
        <taxon>Paenibacillus</taxon>
    </lineage>
</organism>
<accession>A0A2V5KMR9</accession>
<gene>
    <name evidence="2" type="ORF">DLM86_05990</name>
</gene>
<sequence length="337" mass="37744">MNAKQVQKFALRYLEATGCHIIEKHPAYVTVKLSPEADKRLTNRSYYWSFVERTGAPPETMTFTFVFDPEKLRAEAEAKGAGAPPLNGAPRPGASPQVLGPSGQPLPPGAQDTILGRYFGIAPGGPATGPGRVPREEVTFGSKRLAQLFDAVKADGRWVQLFETPDPSSRVGPGPSAGYVSFLNVNVKIELACDMKRDELHSFGVNLATGELRDRFFESIAGRKLTPRLPPNVYIARPAVTLAKGRSIVEQHVERLLKRYDHRWAAAANERLRDELERVDRYYEDAVKGLEDEQRQAAEDQWRKRREELDWQYRPRIRVTVVNGGLFHLQTPLNGTN</sequence>
<reference evidence="2 3" key="1">
    <citation type="submission" date="2018-05" db="EMBL/GenBank/DDBJ databases">
        <title>Paenibacillus flagellatus sp. nov., isolated from selenium mineral soil.</title>
        <authorList>
            <person name="Dai X."/>
        </authorList>
    </citation>
    <scope>NUCLEOTIDE SEQUENCE [LARGE SCALE GENOMIC DNA]</scope>
    <source>
        <strain evidence="2 3">DXL2</strain>
    </source>
</reference>
<dbReference type="Proteomes" id="UP000247476">
    <property type="component" value="Unassembled WGS sequence"/>
</dbReference>
<proteinExistence type="predicted"/>
<dbReference type="Pfam" id="PF11079">
    <property type="entry name" value="YqhG"/>
    <property type="match status" value="2"/>
</dbReference>
<comment type="caution">
    <text evidence="2">The sequence shown here is derived from an EMBL/GenBank/DDBJ whole genome shotgun (WGS) entry which is preliminary data.</text>
</comment>
<feature type="region of interest" description="Disordered" evidence="1">
    <location>
        <begin position="76"/>
        <end position="107"/>
    </location>
</feature>
<name>A0A2V5KMR9_9BACL</name>
<protein>
    <submittedName>
        <fullName evidence="2">Uncharacterized protein</fullName>
    </submittedName>
</protein>
<dbReference type="InterPro" id="IPR024562">
    <property type="entry name" value="YqhG"/>
</dbReference>
<keyword evidence="3" id="KW-1185">Reference proteome</keyword>